<name>A0A2A6CYJ6_PRIPA</name>
<dbReference type="Proteomes" id="UP000005239">
    <property type="component" value="Unassembled WGS sequence"/>
</dbReference>
<evidence type="ECO:0000313" key="1">
    <source>
        <dbReference type="EnsemblMetazoa" id="PPA38810.1"/>
    </source>
</evidence>
<accession>A0A2A6CYJ6</accession>
<keyword evidence="2" id="KW-1185">Reference proteome</keyword>
<gene>
    <name evidence="1" type="primary">WBGene00277179</name>
</gene>
<proteinExistence type="predicted"/>
<protein>
    <submittedName>
        <fullName evidence="1">Uncharacterized protein</fullName>
    </submittedName>
</protein>
<reference evidence="1" key="2">
    <citation type="submission" date="2022-06" db="UniProtKB">
        <authorList>
            <consortium name="EnsemblMetazoa"/>
        </authorList>
    </citation>
    <scope>IDENTIFICATION</scope>
    <source>
        <strain evidence="1">PS312</strain>
    </source>
</reference>
<dbReference type="AlphaFoldDB" id="A0A2A6CYJ6"/>
<sequence>MSGSPPSPTKPRMDFIESWRKKARDNLTNIDLAYRAEEMKTARENTFKFDNSIASDPERRYFYGLSQSIELTCETLIARFRAEEQERKRRAQKAQVAQAAEAQAQAWAAAQARAQAGAGAPQAGAAPLFAEVKAEPVDDAMVKMEDIDEDAYDNTPISNEQFLDFGMGTPNTSQDVINLSDDDSDGIPVPIRRPRGLSVKTLNCPRCTATNMNISAFVKHLTDLHRTTPVKEKVAFLCGCSFTGTNYTEVRRHALNCHNTITVIPRGPMQ</sequence>
<accession>A0A8R1UU33</accession>
<evidence type="ECO:0000313" key="2">
    <source>
        <dbReference type="Proteomes" id="UP000005239"/>
    </source>
</evidence>
<reference evidence="2" key="1">
    <citation type="journal article" date="2008" name="Nat. Genet.">
        <title>The Pristionchus pacificus genome provides a unique perspective on nematode lifestyle and parasitism.</title>
        <authorList>
            <person name="Dieterich C."/>
            <person name="Clifton S.W."/>
            <person name="Schuster L.N."/>
            <person name="Chinwalla A."/>
            <person name="Delehaunty K."/>
            <person name="Dinkelacker I."/>
            <person name="Fulton L."/>
            <person name="Fulton R."/>
            <person name="Godfrey J."/>
            <person name="Minx P."/>
            <person name="Mitreva M."/>
            <person name="Roeseler W."/>
            <person name="Tian H."/>
            <person name="Witte H."/>
            <person name="Yang S.P."/>
            <person name="Wilson R.K."/>
            <person name="Sommer R.J."/>
        </authorList>
    </citation>
    <scope>NUCLEOTIDE SEQUENCE [LARGE SCALE GENOMIC DNA]</scope>
    <source>
        <strain evidence="2">PS312</strain>
    </source>
</reference>
<dbReference type="EnsemblMetazoa" id="PPA38810.1">
    <property type="protein sequence ID" value="PPA38810.1"/>
    <property type="gene ID" value="WBGene00277179"/>
</dbReference>
<organism evidence="1 2">
    <name type="scientific">Pristionchus pacificus</name>
    <name type="common">Parasitic nematode worm</name>
    <dbReference type="NCBI Taxonomy" id="54126"/>
    <lineage>
        <taxon>Eukaryota</taxon>
        <taxon>Metazoa</taxon>
        <taxon>Ecdysozoa</taxon>
        <taxon>Nematoda</taxon>
        <taxon>Chromadorea</taxon>
        <taxon>Rhabditida</taxon>
        <taxon>Rhabditina</taxon>
        <taxon>Diplogasteromorpha</taxon>
        <taxon>Diplogasteroidea</taxon>
        <taxon>Neodiplogasteridae</taxon>
        <taxon>Pristionchus</taxon>
    </lineage>
</organism>